<organism evidence="1 2">
    <name type="scientific">Rubroshorea leprosula</name>
    <dbReference type="NCBI Taxonomy" id="152421"/>
    <lineage>
        <taxon>Eukaryota</taxon>
        <taxon>Viridiplantae</taxon>
        <taxon>Streptophyta</taxon>
        <taxon>Embryophyta</taxon>
        <taxon>Tracheophyta</taxon>
        <taxon>Spermatophyta</taxon>
        <taxon>Magnoliopsida</taxon>
        <taxon>eudicotyledons</taxon>
        <taxon>Gunneridae</taxon>
        <taxon>Pentapetalae</taxon>
        <taxon>rosids</taxon>
        <taxon>malvids</taxon>
        <taxon>Malvales</taxon>
        <taxon>Dipterocarpaceae</taxon>
        <taxon>Rubroshorea</taxon>
    </lineage>
</organism>
<dbReference type="AlphaFoldDB" id="A0AAV5MBD9"/>
<dbReference type="EMBL" id="BPVZ01000215">
    <property type="protein sequence ID" value="GKV46772.1"/>
    <property type="molecule type" value="Genomic_DNA"/>
</dbReference>
<dbReference type="Proteomes" id="UP001054252">
    <property type="component" value="Unassembled WGS sequence"/>
</dbReference>
<reference evidence="1 2" key="1">
    <citation type="journal article" date="2021" name="Commun. Biol.">
        <title>The genome of Shorea leprosula (Dipterocarpaceae) highlights the ecological relevance of drought in aseasonal tropical rainforests.</title>
        <authorList>
            <person name="Ng K.K.S."/>
            <person name="Kobayashi M.J."/>
            <person name="Fawcett J.A."/>
            <person name="Hatakeyama M."/>
            <person name="Paape T."/>
            <person name="Ng C.H."/>
            <person name="Ang C.C."/>
            <person name="Tnah L.H."/>
            <person name="Lee C.T."/>
            <person name="Nishiyama T."/>
            <person name="Sese J."/>
            <person name="O'Brien M.J."/>
            <person name="Copetti D."/>
            <person name="Mohd Noor M.I."/>
            <person name="Ong R.C."/>
            <person name="Putra M."/>
            <person name="Sireger I.Z."/>
            <person name="Indrioko S."/>
            <person name="Kosugi Y."/>
            <person name="Izuno A."/>
            <person name="Isagi Y."/>
            <person name="Lee S.L."/>
            <person name="Shimizu K.K."/>
        </authorList>
    </citation>
    <scope>NUCLEOTIDE SEQUENCE [LARGE SCALE GENOMIC DNA]</scope>
    <source>
        <strain evidence="1">214</strain>
    </source>
</reference>
<accession>A0AAV5MBD9</accession>
<sequence>MNVAIGGNLRYPFLPKSPVESTNSGHFCIRITRNLRREPLVSVIENETATAKEAPSLSGSRSMSRRLILLRHAKSSWQYPSLRGSISPLSAKFPTGDKIISKIISSSNILTKIKKDLAEGQNEIGEAHPN</sequence>
<keyword evidence="2" id="KW-1185">Reference proteome</keyword>
<name>A0AAV5MBD9_9ROSI</name>
<comment type="caution">
    <text evidence="1">The sequence shown here is derived from an EMBL/GenBank/DDBJ whole genome shotgun (WGS) entry which is preliminary data.</text>
</comment>
<evidence type="ECO:0000313" key="2">
    <source>
        <dbReference type="Proteomes" id="UP001054252"/>
    </source>
</evidence>
<proteinExistence type="predicted"/>
<gene>
    <name evidence="1" type="ORF">SLEP1_g53741</name>
</gene>
<evidence type="ECO:0000313" key="1">
    <source>
        <dbReference type="EMBL" id="GKV46772.1"/>
    </source>
</evidence>
<protein>
    <submittedName>
        <fullName evidence="1">Uncharacterized protein</fullName>
    </submittedName>
</protein>